<protein>
    <submittedName>
        <fullName evidence="2">Uncharacterized protein</fullName>
    </submittedName>
</protein>
<gene>
    <name evidence="2" type="ORF">EYF80_018318</name>
</gene>
<sequence length="90" mass="10111">MMSHTGFSTPHASQIVPKTRVLFDICRLPWSEHARAERDAFTRAVSGFSATMKTKLRLTRSVPLQMQMMQPSKSASVFPRDSNDDKILGS</sequence>
<accession>A0A4Z2I2E8</accession>
<comment type="caution">
    <text evidence="2">The sequence shown here is derived from an EMBL/GenBank/DDBJ whole genome shotgun (WGS) entry which is preliminary data.</text>
</comment>
<reference evidence="2 3" key="1">
    <citation type="submission" date="2019-03" db="EMBL/GenBank/DDBJ databases">
        <title>First draft genome of Liparis tanakae, snailfish: a comprehensive survey of snailfish specific genes.</title>
        <authorList>
            <person name="Kim W."/>
            <person name="Song I."/>
            <person name="Jeong J.-H."/>
            <person name="Kim D."/>
            <person name="Kim S."/>
            <person name="Ryu S."/>
            <person name="Song J.Y."/>
            <person name="Lee S.K."/>
        </authorList>
    </citation>
    <scope>NUCLEOTIDE SEQUENCE [LARGE SCALE GENOMIC DNA]</scope>
    <source>
        <tissue evidence="2">Muscle</tissue>
    </source>
</reference>
<name>A0A4Z2I2E8_9TELE</name>
<evidence type="ECO:0000313" key="2">
    <source>
        <dbReference type="EMBL" id="TNN71484.1"/>
    </source>
</evidence>
<evidence type="ECO:0000313" key="3">
    <source>
        <dbReference type="Proteomes" id="UP000314294"/>
    </source>
</evidence>
<dbReference type="Proteomes" id="UP000314294">
    <property type="component" value="Unassembled WGS sequence"/>
</dbReference>
<proteinExistence type="predicted"/>
<organism evidence="2 3">
    <name type="scientific">Liparis tanakae</name>
    <name type="common">Tanaka's snailfish</name>
    <dbReference type="NCBI Taxonomy" id="230148"/>
    <lineage>
        <taxon>Eukaryota</taxon>
        <taxon>Metazoa</taxon>
        <taxon>Chordata</taxon>
        <taxon>Craniata</taxon>
        <taxon>Vertebrata</taxon>
        <taxon>Euteleostomi</taxon>
        <taxon>Actinopterygii</taxon>
        <taxon>Neopterygii</taxon>
        <taxon>Teleostei</taxon>
        <taxon>Neoteleostei</taxon>
        <taxon>Acanthomorphata</taxon>
        <taxon>Eupercaria</taxon>
        <taxon>Perciformes</taxon>
        <taxon>Cottioidei</taxon>
        <taxon>Cottales</taxon>
        <taxon>Liparidae</taxon>
        <taxon>Liparis</taxon>
    </lineage>
</organism>
<feature type="compositionally biased region" description="Basic and acidic residues" evidence="1">
    <location>
        <begin position="81"/>
        <end position="90"/>
    </location>
</feature>
<keyword evidence="3" id="KW-1185">Reference proteome</keyword>
<dbReference type="AlphaFoldDB" id="A0A4Z2I2E8"/>
<dbReference type="EMBL" id="SRLO01000149">
    <property type="protein sequence ID" value="TNN71484.1"/>
    <property type="molecule type" value="Genomic_DNA"/>
</dbReference>
<evidence type="ECO:0000256" key="1">
    <source>
        <dbReference type="SAM" id="MobiDB-lite"/>
    </source>
</evidence>
<feature type="region of interest" description="Disordered" evidence="1">
    <location>
        <begin position="69"/>
        <end position="90"/>
    </location>
</feature>